<dbReference type="RefSeq" id="WP_379733663.1">
    <property type="nucleotide sequence ID" value="NZ_JBHRVV010000001.1"/>
</dbReference>
<feature type="transmembrane region" description="Helical" evidence="7">
    <location>
        <begin position="91"/>
        <end position="110"/>
    </location>
</feature>
<evidence type="ECO:0000256" key="2">
    <source>
        <dbReference type="ARBA" id="ARBA00006448"/>
    </source>
</evidence>
<evidence type="ECO:0000256" key="1">
    <source>
        <dbReference type="ARBA" id="ARBA00004651"/>
    </source>
</evidence>
<feature type="domain" description="YetF C-terminal" evidence="8">
    <location>
        <begin position="112"/>
        <end position="180"/>
    </location>
</feature>
<evidence type="ECO:0000256" key="3">
    <source>
        <dbReference type="ARBA" id="ARBA00022475"/>
    </source>
</evidence>
<keyword evidence="10" id="KW-1185">Reference proteome</keyword>
<feature type="transmembrane region" description="Helical" evidence="7">
    <location>
        <begin position="37"/>
        <end position="56"/>
    </location>
</feature>
<evidence type="ECO:0000256" key="4">
    <source>
        <dbReference type="ARBA" id="ARBA00022692"/>
    </source>
</evidence>
<reference evidence="10" key="1">
    <citation type="journal article" date="2019" name="Int. J. Syst. Evol. Microbiol.">
        <title>The Global Catalogue of Microorganisms (GCM) 10K type strain sequencing project: providing services to taxonomists for standard genome sequencing and annotation.</title>
        <authorList>
            <consortium name="The Broad Institute Genomics Platform"/>
            <consortium name="The Broad Institute Genome Sequencing Center for Infectious Disease"/>
            <person name="Wu L."/>
            <person name="Ma J."/>
        </authorList>
    </citation>
    <scope>NUCLEOTIDE SEQUENCE [LARGE SCALE GENOMIC DNA]</scope>
    <source>
        <strain evidence="10">CCM 7480</strain>
    </source>
</reference>
<dbReference type="InterPro" id="IPR007353">
    <property type="entry name" value="DUF421"/>
</dbReference>
<sequence>MLPPRRIHDLRSEEVTMNWLPDAWSDLFVVETPVLELAARGTILYFAILVLLRFMPRRIGGELATMDLIFVVLIAEAASNGFGLYTSVSEGLILVVVLIGWDYLINAASYRFRIIENLVSSPPIQVIRDGRLLRRNMRREFLTEEELMSSLRQQSIACVSEVKAAFIEGEGAVSIIKYEDG</sequence>
<keyword evidence="5 7" id="KW-1133">Transmembrane helix</keyword>
<keyword evidence="6 7" id="KW-0472">Membrane</keyword>
<evidence type="ECO:0000256" key="7">
    <source>
        <dbReference type="SAM" id="Phobius"/>
    </source>
</evidence>
<organism evidence="9 10">
    <name type="scientific">Massilia haematophila</name>
    <dbReference type="NCBI Taxonomy" id="457923"/>
    <lineage>
        <taxon>Bacteria</taxon>
        <taxon>Pseudomonadati</taxon>
        <taxon>Pseudomonadota</taxon>
        <taxon>Betaproteobacteria</taxon>
        <taxon>Burkholderiales</taxon>
        <taxon>Oxalobacteraceae</taxon>
        <taxon>Telluria group</taxon>
        <taxon>Massilia</taxon>
    </lineage>
</organism>
<dbReference type="InterPro" id="IPR023090">
    <property type="entry name" value="UPF0702_alpha/beta_dom_sf"/>
</dbReference>
<comment type="subcellular location">
    <subcellularLocation>
        <location evidence="1">Cell membrane</location>
        <topology evidence="1">Multi-pass membrane protein</topology>
    </subcellularLocation>
</comment>
<protein>
    <submittedName>
        <fullName evidence="9">DUF421 domain-containing protein</fullName>
    </submittedName>
</protein>
<dbReference type="EMBL" id="JBHRVV010000001">
    <property type="protein sequence ID" value="MFC3457396.1"/>
    <property type="molecule type" value="Genomic_DNA"/>
</dbReference>
<proteinExistence type="inferred from homology"/>
<evidence type="ECO:0000256" key="6">
    <source>
        <dbReference type="ARBA" id="ARBA00023136"/>
    </source>
</evidence>
<dbReference type="Gene3D" id="3.30.240.20">
    <property type="entry name" value="bsu07140 like domains"/>
    <property type="match status" value="1"/>
</dbReference>
<dbReference type="Proteomes" id="UP001595665">
    <property type="component" value="Unassembled WGS sequence"/>
</dbReference>
<evidence type="ECO:0000313" key="9">
    <source>
        <dbReference type="EMBL" id="MFC3457396.1"/>
    </source>
</evidence>
<evidence type="ECO:0000313" key="10">
    <source>
        <dbReference type="Proteomes" id="UP001595665"/>
    </source>
</evidence>
<comment type="similarity">
    <text evidence="2">Belongs to the UPF0702 family.</text>
</comment>
<keyword evidence="4 7" id="KW-0812">Transmembrane</keyword>
<keyword evidence="3" id="KW-1003">Cell membrane</keyword>
<evidence type="ECO:0000259" key="8">
    <source>
        <dbReference type="Pfam" id="PF04239"/>
    </source>
</evidence>
<accession>A0ABV7PIM6</accession>
<dbReference type="Pfam" id="PF04239">
    <property type="entry name" value="DUF421"/>
    <property type="match status" value="1"/>
</dbReference>
<evidence type="ECO:0000256" key="5">
    <source>
        <dbReference type="ARBA" id="ARBA00022989"/>
    </source>
</evidence>
<name>A0ABV7PIM6_9BURK</name>
<dbReference type="PANTHER" id="PTHR34582:SF6">
    <property type="entry name" value="UPF0702 TRANSMEMBRANE PROTEIN YCAP"/>
    <property type="match status" value="1"/>
</dbReference>
<gene>
    <name evidence="9" type="ORF">ACFOPH_03955</name>
</gene>
<comment type="caution">
    <text evidence="9">The sequence shown here is derived from an EMBL/GenBank/DDBJ whole genome shotgun (WGS) entry which is preliminary data.</text>
</comment>
<dbReference type="PANTHER" id="PTHR34582">
    <property type="entry name" value="UPF0702 TRANSMEMBRANE PROTEIN YCAP"/>
    <property type="match status" value="1"/>
</dbReference>